<keyword evidence="1" id="KW-0805">Transcription regulation</keyword>
<dbReference type="InterPro" id="IPR052158">
    <property type="entry name" value="INH-QAR"/>
</dbReference>
<dbReference type="EMBL" id="JAYWVC010000242">
    <property type="protein sequence ID" value="MED7827528.1"/>
    <property type="molecule type" value="Genomic_DNA"/>
</dbReference>
<dbReference type="CDD" id="cd03137">
    <property type="entry name" value="GATase1_AraC_1"/>
    <property type="match status" value="1"/>
</dbReference>
<dbReference type="PANTHER" id="PTHR43130:SF3">
    <property type="entry name" value="HTH-TYPE TRANSCRIPTIONAL REGULATOR RV1931C"/>
    <property type="match status" value="1"/>
</dbReference>
<dbReference type="Pfam" id="PF12833">
    <property type="entry name" value="HTH_18"/>
    <property type="match status" value="1"/>
</dbReference>
<proteinExistence type="predicted"/>
<dbReference type="Proteomes" id="UP001333996">
    <property type="component" value="Unassembled WGS sequence"/>
</dbReference>
<evidence type="ECO:0000256" key="1">
    <source>
        <dbReference type="ARBA" id="ARBA00023015"/>
    </source>
</evidence>
<name>A0ABU7FUM9_9ACTN</name>
<keyword evidence="6" id="KW-1185">Reference proteome</keyword>
<dbReference type="InterPro" id="IPR002818">
    <property type="entry name" value="DJ-1/PfpI"/>
</dbReference>
<keyword evidence="3" id="KW-0804">Transcription</keyword>
<dbReference type="Gene3D" id="1.10.10.60">
    <property type="entry name" value="Homeodomain-like"/>
    <property type="match status" value="1"/>
</dbReference>
<protein>
    <submittedName>
        <fullName evidence="5">Helix-turn-helix domain-containing protein</fullName>
    </submittedName>
</protein>
<gene>
    <name evidence="5" type="ORF">VXC91_37950</name>
</gene>
<dbReference type="RefSeq" id="WP_329511905.1">
    <property type="nucleotide sequence ID" value="NZ_BAAAYZ010000112.1"/>
</dbReference>
<comment type="caution">
    <text evidence="5">The sequence shown here is derived from an EMBL/GenBank/DDBJ whole genome shotgun (WGS) entry which is preliminary data.</text>
</comment>
<dbReference type="SMART" id="SM00342">
    <property type="entry name" value="HTH_ARAC"/>
    <property type="match status" value="1"/>
</dbReference>
<evidence type="ECO:0000256" key="3">
    <source>
        <dbReference type="ARBA" id="ARBA00023163"/>
    </source>
</evidence>
<sequence>MPYRTAPLTVAILVTPRVIALDFSIPAHILGGYDGYRVFVCSETADATTETDFGGHRALPVGAASGITPTHSLATAETADIVVVPGFEDPEIPIPEPYLDTLSRCADRGTRIAAICTGAFALAASGILNGKNVTTHWQYTSRLRRLFPAVKVLDNRVFVEDGNILTSAGGGAGIDACLHIIRTDYGAAAAHESGKEVVAAPVRSSEHHQYADVQTPPATSLSATRAWTMENIAEPITVQHMADHSNLPRRTFIRHFRTETGMPPMRWVTLQRILTARRLLERTDLSVEKIADATGFGTASNLRTHFKRELGTTPTVYRRTASGA</sequence>
<evidence type="ECO:0000256" key="2">
    <source>
        <dbReference type="ARBA" id="ARBA00023125"/>
    </source>
</evidence>
<dbReference type="InterPro" id="IPR018060">
    <property type="entry name" value="HTH_AraC"/>
</dbReference>
<dbReference type="Gene3D" id="3.40.50.880">
    <property type="match status" value="1"/>
</dbReference>
<evidence type="ECO:0000313" key="6">
    <source>
        <dbReference type="Proteomes" id="UP001333996"/>
    </source>
</evidence>
<dbReference type="InterPro" id="IPR009057">
    <property type="entry name" value="Homeodomain-like_sf"/>
</dbReference>
<organism evidence="5 6">
    <name type="scientific">Streptomyces chiangmaiensis</name>
    <dbReference type="NCBI Taxonomy" id="766497"/>
    <lineage>
        <taxon>Bacteria</taxon>
        <taxon>Bacillati</taxon>
        <taxon>Actinomycetota</taxon>
        <taxon>Actinomycetes</taxon>
        <taxon>Kitasatosporales</taxon>
        <taxon>Streptomycetaceae</taxon>
        <taxon>Streptomyces</taxon>
    </lineage>
</organism>
<dbReference type="SUPFAM" id="SSF46689">
    <property type="entry name" value="Homeodomain-like"/>
    <property type="match status" value="2"/>
</dbReference>
<dbReference type="PROSITE" id="PS01124">
    <property type="entry name" value="HTH_ARAC_FAMILY_2"/>
    <property type="match status" value="1"/>
</dbReference>
<accession>A0ABU7FUM9</accession>
<dbReference type="Pfam" id="PF01965">
    <property type="entry name" value="DJ-1_PfpI"/>
    <property type="match status" value="1"/>
</dbReference>
<dbReference type="SUPFAM" id="SSF52317">
    <property type="entry name" value="Class I glutamine amidotransferase-like"/>
    <property type="match status" value="1"/>
</dbReference>
<reference evidence="5" key="1">
    <citation type="submission" date="2024-01" db="EMBL/GenBank/DDBJ databases">
        <title>First draft genome sequence data of TA4-1, the type strain of Gram-positive actinobacterium Streptomyces chiangmaiensis.</title>
        <authorList>
            <person name="Yasawong M."/>
            <person name="Nantapong N."/>
        </authorList>
    </citation>
    <scope>NUCLEOTIDE SEQUENCE</scope>
    <source>
        <strain evidence="5">TA4-1</strain>
    </source>
</reference>
<dbReference type="InterPro" id="IPR018062">
    <property type="entry name" value="HTH_AraC-typ_CS"/>
</dbReference>
<dbReference type="PANTHER" id="PTHR43130">
    <property type="entry name" value="ARAC-FAMILY TRANSCRIPTIONAL REGULATOR"/>
    <property type="match status" value="1"/>
</dbReference>
<dbReference type="PROSITE" id="PS00041">
    <property type="entry name" value="HTH_ARAC_FAMILY_1"/>
    <property type="match status" value="1"/>
</dbReference>
<dbReference type="InterPro" id="IPR029062">
    <property type="entry name" value="Class_I_gatase-like"/>
</dbReference>
<keyword evidence="2" id="KW-0238">DNA-binding</keyword>
<feature type="domain" description="HTH araC/xylS-type" evidence="4">
    <location>
        <begin position="222"/>
        <end position="320"/>
    </location>
</feature>
<evidence type="ECO:0000259" key="4">
    <source>
        <dbReference type="PROSITE" id="PS01124"/>
    </source>
</evidence>
<evidence type="ECO:0000313" key="5">
    <source>
        <dbReference type="EMBL" id="MED7827528.1"/>
    </source>
</evidence>